<comment type="caution">
    <text evidence="2">The sequence shown here is derived from an EMBL/GenBank/DDBJ whole genome shotgun (WGS) entry which is preliminary data.</text>
</comment>
<reference evidence="2 3" key="1">
    <citation type="submission" date="2021-06" db="EMBL/GenBank/DDBJ databases">
        <title>Caerostris darwini draft genome.</title>
        <authorList>
            <person name="Kono N."/>
            <person name="Arakawa K."/>
        </authorList>
    </citation>
    <scope>NUCLEOTIDE SEQUENCE [LARGE SCALE GENOMIC DNA]</scope>
</reference>
<evidence type="ECO:0000313" key="2">
    <source>
        <dbReference type="EMBL" id="GIY39237.1"/>
    </source>
</evidence>
<keyword evidence="3" id="KW-1185">Reference proteome</keyword>
<sequence length="80" mass="9052">MLSSNFQTRCLSGGLAGRPLSRLTRPLERNEGAGEEGWGGRRRSTKSLWKRVDAVMYLYQGSERNPPAQNDLHSSRMLFL</sequence>
<accession>A0AAV4T3H5</accession>
<evidence type="ECO:0000256" key="1">
    <source>
        <dbReference type="SAM" id="MobiDB-lite"/>
    </source>
</evidence>
<organism evidence="2 3">
    <name type="scientific">Caerostris darwini</name>
    <dbReference type="NCBI Taxonomy" id="1538125"/>
    <lineage>
        <taxon>Eukaryota</taxon>
        <taxon>Metazoa</taxon>
        <taxon>Ecdysozoa</taxon>
        <taxon>Arthropoda</taxon>
        <taxon>Chelicerata</taxon>
        <taxon>Arachnida</taxon>
        <taxon>Araneae</taxon>
        <taxon>Araneomorphae</taxon>
        <taxon>Entelegynae</taxon>
        <taxon>Araneoidea</taxon>
        <taxon>Araneidae</taxon>
        <taxon>Caerostris</taxon>
    </lineage>
</organism>
<dbReference type="EMBL" id="BPLQ01008773">
    <property type="protein sequence ID" value="GIY39237.1"/>
    <property type="molecule type" value="Genomic_DNA"/>
</dbReference>
<feature type="region of interest" description="Disordered" evidence="1">
    <location>
        <begin position="1"/>
        <end position="42"/>
    </location>
</feature>
<dbReference type="Proteomes" id="UP001054837">
    <property type="component" value="Unassembled WGS sequence"/>
</dbReference>
<gene>
    <name evidence="2" type="ORF">CDAR_209621</name>
</gene>
<name>A0AAV4T3H5_9ARAC</name>
<proteinExistence type="predicted"/>
<evidence type="ECO:0000313" key="3">
    <source>
        <dbReference type="Proteomes" id="UP001054837"/>
    </source>
</evidence>
<protein>
    <submittedName>
        <fullName evidence="2">Uncharacterized protein</fullName>
    </submittedName>
</protein>
<feature type="compositionally biased region" description="Polar residues" evidence="1">
    <location>
        <begin position="1"/>
        <end position="10"/>
    </location>
</feature>
<dbReference type="AlphaFoldDB" id="A0AAV4T3H5"/>